<organism evidence="5">
    <name type="scientific">marine sediment metagenome</name>
    <dbReference type="NCBI Taxonomy" id="412755"/>
    <lineage>
        <taxon>unclassified sequences</taxon>
        <taxon>metagenomes</taxon>
        <taxon>ecological metagenomes</taxon>
    </lineage>
</organism>
<evidence type="ECO:0000259" key="3">
    <source>
        <dbReference type="Pfam" id="PF20511"/>
    </source>
</evidence>
<feature type="domain" description="Phosphomannose isomerase type I catalytic" evidence="3">
    <location>
        <begin position="9"/>
        <end position="108"/>
    </location>
</feature>
<dbReference type="GO" id="GO:0005975">
    <property type="term" value="P:carbohydrate metabolic process"/>
    <property type="evidence" value="ECO:0007669"/>
    <property type="project" value="InterPro"/>
</dbReference>
<dbReference type="InterPro" id="IPR049071">
    <property type="entry name" value="MPI_cupin_dom"/>
</dbReference>
<dbReference type="Gene3D" id="2.60.120.10">
    <property type="entry name" value="Jelly Rolls"/>
    <property type="match status" value="2"/>
</dbReference>
<name>A0A0F9BHI3_9ZZZZ</name>
<dbReference type="GO" id="GO:0004476">
    <property type="term" value="F:mannose-6-phosphate isomerase activity"/>
    <property type="evidence" value="ECO:0007669"/>
    <property type="project" value="InterPro"/>
</dbReference>
<gene>
    <name evidence="5" type="ORF">LCGC14_2527310</name>
</gene>
<protein>
    <submittedName>
        <fullName evidence="5">Uncharacterized protein</fullName>
    </submittedName>
</protein>
<dbReference type="PANTHER" id="PTHR42742:SF3">
    <property type="entry name" value="FRUCTOKINASE"/>
    <property type="match status" value="1"/>
</dbReference>
<evidence type="ECO:0000256" key="1">
    <source>
        <dbReference type="ARBA" id="ARBA00022723"/>
    </source>
</evidence>
<keyword evidence="1" id="KW-0479">Metal-binding</keyword>
<dbReference type="Pfam" id="PF20511">
    <property type="entry name" value="PMI_typeI_cat"/>
    <property type="match status" value="1"/>
</dbReference>
<evidence type="ECO:0000256" key="2">
    <source>
        <dbReference type="ARBA" id="ARBA00022833"/>
    </source>
</evidence>
<comment type="caution">
    <text evidence="5">The sequence shown here is derived from an EMBL/GenBank/DDBJ whole genome shotgun (WGS) entry which is preliminary data.</text>
</comment>
<dbReference type="InterPro" id="IPR051804">
    <property type="entry name" value="Carb_Metab_Reg_Kinase/Isom"/>
</dbReference>
<sequence length="330" mass="37676">MKDSDLYPFKFTEIYKPYIWGGNNLRKIGKNIKNDETVAESWEISDHDEDISRVKNGPLAGKSLRWLVETFGEDLCPKTGNGRFPVLIKYIDANRRLSVQVHPDDDYAGAHESPGELGKTECWFVMDAPPGAELIMGLQKGIDKQVFTRMIAENRIEEGLNRLAVFRGDFIFIKTGTVHAILEGIMVCEIQENSDTTYRLYDWGRKDRDGKPRPLHVEKALDVITFPRSELYEQYMEEIVVDYAGDEKNISHTLVRCPYFNIDHLKYTREFDISINESHFNALNILDGSGSIHYAAGHVPFKKGETILIPRSVGNCYIKTSGVEMLKTFL</sequence>
<dbReference type="InterPro" id="IPR014710">
    <property type="entry name" value="RmlC-like_jellyroll"/>
</dbReference>
<evidence type="ECO:0000259" key="4">
    <source>
        <dbReference type="Pfam" id="PF21621"/>
    </source>
</evidence>
<dbReference type="PANTHER" id="PTHR42742">
    <property type="entry name" value="TRANSCRIPTIONAL REPRESSOR MPRA"/>
    <property type="match status" value="1"/>
</dbReference>
<keyword evidence="2" id="KW-0862">Zinc</keyword>
<dbReference type="InterPro" id="IPR014628">
    <property type="entry name" value="Man6P_isomerase_Firm_short"/>
</dbReference>
<dbReference type="SUPFAM" id="SSF51182">
    <property type="entry name" value="RmlC-like cupins"/>
    <property type="match status" value="1"/>
</dbReference>
<dbReference type="InterPro" id="IPR046457">
    <property type="entry name" value="PMI_typeI_cat"/>
</dbReference>
<dbReference type="InterPro" id="IPR011051">
    <property type="entry name" value="RmlC_Cupin_sf"/>
</dbReference>
<reference evidence="5" key="1">
    <citation type="journal article" date="2015" name="Nature">
        <title>Complex archaea that bridge the gap between prokaryotes and eukaryotes.</title>
        <authorList>
            <person name="Spang A."/>
            <person name="Saw J.H."/>
            <person name="Jorgensen S.L."/>
            <person name="Zaremba-Niedzwiedzka K."/>
            <person name="Martijn J."/>
            <person name="Lind A.E."/>
            <person name="van Eijk R."/>
            <person name="Schleper C."/>
            <person name="Guy L."/>
            <person name="Ettema T.J."/>
        </authorList>
    </citation>
    <scope>NUCLEOTIDE SEQUENCE</scope>
</reference>
<proteinExistence type="predicted"/>
<dbReference type="Pfam" id="PF21621">
    <property type="entry name" value="MPI_cupin_dom"/>
    <property type="match status" value="1"/>
</dbReference>
<dbReference type="GO" id="GO:0008270">
    <property type="term" value="F:zinc ion binding"/>
    <property type="evidence" value="ECO:0007669"/>
    <property type="project" value="InterPro"/>
</dbReference>
<evidence type="ECO:0000313" key="5">
    <source>
        <dbReference type="EMBL" id="KKL13282.1"/>
    </source>
</evidence>
<dbReference type="PIRSF" id="PIRSF036894">
    <property type="entry name" value="PMI_Firm_short"/>
    <property type="match status" value="1"/>
</dbReference>
<dbReference type="CDD" id="cd07010">
    <property type="entry name" value="cupin_PMI_type_I_N_bac"/>
    <property type="match status" value="1"/>
</dbReference>
<dbReference type="EMBL" id="LAZR01040922">
    <property type="protein sequence ID" value="KKL13282.1"/>
    <property type="molecule type" value="Genomic_DNA"/>
</dbReference>
<feature type="domain" description="Mannose-6-phosphate isomerase cupin" evidence="4">
    <location>
        <begin position="253"/>
        <end position="321"/>
    </location>
</feature>
<dbReference type="AlphaFoldDB" id="A0A0F9BHI3"/>
<accession>A0A0F9BHI3</accession>